<evidence type="ECO:0000259" key="2">
    <source>
        <dbReference type="PROSITE" id="PS51724"/>
    </source>
</evidence>
<gene>
    <name evidence="3" type="ORF">EDC28_102255</name>
</gene>
<dbReference type="GO" id="GO:0032506">
    <property type="term" value="P:cytokinetic process"/>
    <property type="evidence" value="ECO:0007669"/>
    <property type="project" value="TreeGrafter"/>
</dbReference>
<dbReference type="Pfam" id="PF05036">
    <property type="entry name" value="SPOR"/>
    <property type="match status" value="1"/>
</dbReference>
<feature type="domain" description="SPOR" evidence="2">
    <location>
        <begin position="116"/>
        <end position="191"/>
    </location>
</feature>
<accession>A0A3N1PT18</accession>
<evidence type="ECO:0000313" key="3">
    <source>
        <dbReference type="EMBL" id="ROQ29880.1"/>
    </source>
</evidence>
<dbReference type="PANTHER" id="PTHR38687:SF1">
    <property type="entry name" value="CELL DIVISION PROTEIN DEDD"/>
    <property type="match status" value="1"/>
</dbReference>
<dbReference type="InterPro" id="IPR007730">
    <property type="entry name" value="SPOR-like_dom"/>
</dbReference>
<dbReference type="RefSeq" id="WP_170164021.1">
    <property type="nucleotide sequence ID" value="NZ_RJUL01000002.1"/>
</dbReference>
<protein>
    <submittedName>
        <fullName evidence="3">DedD protein</fullName>
    </submittedName>
</protein>
<sequence>MASSITNRIVGTVVLLALAALIVPELLKEPQTPTPEKFEVIPLRPELGEAPKPATYPADALATTQEVPKAAPLPDDNPKAAEPAETDKPQTAAAKKAIEPNVPKTATAAPAPAQPKVQGVAYVVQLGAFGNHQSALDLVEKLRNSGFKAFLVQENGLSKVLVGPEADRSRLEGQLAKLNAASGLKGRIFQYDPLQ</sequence>
<dbReference type="GO" id="GO:0030428">
    <property type="term" value="C:cell septum"/>
    <property type="evidence" value="ECO:0007669"/>
    <property type="project" value="TreeGrafter"/>
</dbReference>
<dbReference type="Proteomes" id="UP000268033">
    <property type="component" value="Unassembled WGS sequence"/>
</dbReference>
<dbReference type="EMBL" id="RJUL01000002">
    <property type="protein sequence ID" value="ROQ29880.1"/>
    <property type="molecule type" value="Genomic_DNA"/>
</dbReference>
<comment type="caution">
    <text evidence="3">The sequence shown here is derived from an EMBL/GenBank/DDBJ whole genome shotgun (WGS) entry which is preliminary data.</text>
</comment>
<dbReference type="GO" id="GO:0032153">
    <property type="term" value="C:cell division site"/>
    <property type="evidence" value="ECO:0007669"/>
    <property type="project" value="TreeGrafter"/>
</dbReference>
<feature type="region of interest" description="Disordered" evidence="1">
    <location>
        <begin position="42"/>
        <end position="113"/>
    </location>
</feature>
<reference evidence="3 4" key="1">
    <citation type="submission" date="2018-11" db="EMBL/GenBank/DDBJ databases">
        <title>Genomic Encyclopedia of Type Strains, Phase IV (KMG-IV): sequencing the most valuable type-strain genomes for metagenomic binning, comparative biology and taxonomic classification.</title>
        <authorList>
            <person name="Goeker M."/>
        </authorList>
    </citation>
    <scope>NUCLEOTIDE SEQUENCE [LARGE SCALE GENOMIC DNA]</scope>
    <source>
        <strain evidence="3 4">DSM 21945</strain>
    </source>
</reference>
<proteinExistence type="predicted"/>
<dbReference type="Gene3D" id="3.30.70.1070">
    <property type="entry name" value="Sporulation related repeat"/>
    <property type="match status" value="1"/>
</dbReference>
<dbReference type="InterPro" id="IPR036680">
    <property type="entry name" value="SPOR-like_sf"/>
</dbReference>
<dbReference type="PROSITE" id="PS51724">
    <property type="entry name" value="SPOR"/>
    <property type="match status" value="1"/>
</dbReference>
<dbReference type="PANTHER" id="PTHR38687">
    <property type="entry name" value="CELL DIVISION PROTEIN DEDD-RELATED"/>
    <property type="match status" value="1"/>
</dbReference>
<dbReference type="STRING" id="584787.GCA_001247655_03185"/>
<dbReference type="SUPFAM" id="SSF110997">
    <property type="entry name" value="Sporulation related repeat"/>
    <property type="match status" value="1"/>
</dbReference>
<dbReference type="InterPro" id="IPR052521">
    <property type="entry name" value="Cell_div_SPOR-domain"/>
</dbReference>
<evidence type="ECO:0000313" key="4">
    <source>
        <dbReference type="Proteomes" id="UP000268033"/>
    </source>
</evidence>
<dbReference type="AlphaFoldDB" id="A0A3N1PT18"/>
<keyword evidence="4" id="KW-1185">Reference proteome</keyword>
<dbReference type="GO" id="GO:0042834">
    <property type="term" value="F:peptidoglycan binding"/>
    <property type="evidence" value="ECO:0007669"/>
    <property type="project" value="InterPro"/>
</dbReference>
<organism evidence="3 4">
    <name type="scientific">Gallaecimonas pentaromativorans</name>
    <dbReference type="NCBI Taxonomy" id="584787"/>
    <lineage>
        <taxon>Bacteria</taxon>
        <taxon>Pseudomonadati</taxon>
        <taxon>Pseudomonadota</taxon>
        <taxon>Gammaproteobacteria</taxon>
        <taxon>Enterobacterales</taxon>
        <taxon>Gallaecimonadaceae</taxon>
        <taxon>Gallaecimonas</taxon>
    </lineage>
</organism>
<feature type="compositionally biased region" description="Low complexity" evidence="1">
    <location>
        <begin position="102"/>
        <end position="113"/>
    </location>
</feature>
<name>A0A3N1PT18_9GAMM</name>
<evidence type="ECO:0000256" key="1">
    <source>
        <dbReference type="SAM" id="MobiDB-lite"/>
    </source>
</evidence>